<reference evidence="1" key="1">
    <citation type="submission" date="2018-05" db="EMBL/GenBank/DDBJ databases">
        <authorList>
            <person name="Lanie J.A."/>
            <person name="Ng W.-L."/>
            <person name="Kazmierczak K.M."/>
            <person name="Andrzejewski T.M."/>
            <person name="Davidsen T.M."/>
            <person name="Wayne K.J."/>
            <person name="Tettelin H."/>
            <person name="Glass J.I."/>
            <person name="Rusch D."/>
            <person name="Podicherti R."/>
            <person name="Tsui H.-C.T."/>
            <person name="Winkler M.E."/>
        </authorList>
    </citation>
    <scope>NUCLEOTIDE SEQUENCE</scope>
</reference>
<protein>
    <recommendedName>
        <fullName evidence="2">Fe2OG dioxygenase domain-containing protein</fullName>
    </recommendedName>
</protein>
<gene>
    <name evidence="1" type="ORF">METZ01_LOCUS158558</name>
</gene>
<name>A0A382AWF1_9ZZZZ</name>
<organism evidence="1">
    <name type="scientific">marine metagenome</name>
    <dbReference type="NCBI Taxonomy" id="408172"/>
    <lineage>
        <taxon>unclassified sequences</taxon>
        <taxon>metagenomes</taxon>
        <taxon>ecological metagenomes</taxon>
    </lineage>
</organism>
<evidence type="ECO:0008006" key="2">
    <source>
        <dbReference type="Google" id="ProtNLM"/>
    </source>
</evidence>
<evidence type="ECO:0000313" key="1">
    <source>
        <dbReference type="EMBL" id="SVB05704.1"/>
    </source>
</evidence>
<dbReference type="AlphaFoldDB" id="A0A382AWF1"/>
<dbReference type="EMBL" id="UINC01027081">
    <property type="protein sequence ID" value="SVB05704.1"/>
    <property type="molecule type" value="Genomic_DNA"/>
</dbReference>
<sequence length="186" mass="21798">MKKDEIILLREYLPKNITDFLCTHILNCYNRSKLGYEDGYIRKDSSSAYSMYGNLIFEDLLSILTKNVSEMLKLELIPTYSFFSLYEKGNELKKHTDREACEISMSLCLGYEPNDNKWPIHLDDKSIDLMPGDAVIYRGIDLTHWREPFGGNYQAQAFFHWNDKNGPYGDKYKFDGRKYLGEKVNE</sequence>
<proteinExistence type="predicted"/>
<accession>A0A382AWF1</accession>